<geneLocation type="mitochondrion" evidence="2"/>
<evidence type="ECO:0000313" key="2">
    <source>
        <dbReference type="EMBL" id="AVP27564.1"/>
    </source>
</evidence>
<proteinExistence type="predicted"/>
<keyword evidence="2" id="KW-0496">Mitochondrion</keyword>
<protein>
    <submittedName>
        <fullName evidence="2">Uncharacterized protein</fullName>
    </submittedName>
</protein>
<name>A0A2P1MA75_HELAN</name>
<evidence type="ECO:0000313" key="1">
    <source>
        <dbReference type="EMBL" id="AVP27558.1"/>
    </source>
</evidence>
<organism evidence="2">
    <name type="scientific">Helianthus annuus</name>
    <name type="common">Common sunflower</name>
    <dbReference type="NCBI Taxonomy" id="4232"/>
    <lineage>
        <taxon>Eukaryota</taxon>
        <taxon>Viridiplantae</taxon>
        <taxon>Streptophyta</taxon>
        <taxon>Embryophyta</taxon>
        <taxon>Tracheophyta</taxon>
        <taxon>Spermatophyta</taxon>
        <taxon>Magnoliopsida</taxon>
        <taxon>eudicotyledons</taxon>
        <taxon>Gunneridae</taxon>
        <taxon>Pentapetalae</taxon>
        <taxon>asterids</taxon>
        <taxon>campanulids</taxon>
        <taxon>Asterales</taxon>
        <taxon>Asteraceae</taxon>
        <taxon>Asteroideae</taxon>
        <taxon>Heliantheae alliance</taxon>
        <taxon>Heliantheae</taxon>
        <taxon>Helianthus</taxon>
    </lineage>
</organism>
<gene>
    <name evidence="2" type="primary">orf219a</name>
</gene>
<dbReference type="AlphaFoldDB" id="A0A2P1MA75"/>
<dbReference type="EMBL" id="MF828622">
    <property type="protein sequence ID" value="AVP27558.1"/>
    <property type="molecule type" value="Genomic_DNA"/>
</dbReference>
<dbReference type="EMBL" id="MF828623">
    <property type="protein sequence ID" value="AVP27564.1"/>
    <property type="molecule type" value="Genomic_DNA"/>
</dbReference>
<reference evidence="2" key="1">
    <citation type="journal article" date="2018" name="Int. J. Mol. Sci.">
        <title>Recombination Events Involving the atp9 Gene Are Associated with Male Sterility of CMS PET2 in Sunflower.</title>
        <authorList>
            <person name="Reddemann A."/>
            <person name="Horn R."/>
        </authorList>
    </citation>
    <scope>NUCLEOTIDE SEQUENCE</scope>
    <source>
        <strain evidence="2">CMS PET2</strain>
        <strain evidence="1">HA89</strain>
    </source>
</reference>
<accession>A0A2P1MA75</accession>
<sequence>MPLFLLSLEWRFKMRKSGLGVMPKIPGFLKLWRLRCPSSGPVRGFSIIPVASGIGARTWSCGEPSARLFPYD</sequence>